<reference evidence="5" key="1">
    <citation type="submission" date="2019-10" db="EMBL/GenBank/DDBJ databases">
        <authorList>
            <person name="Zhang R."/>
            <person name="Pan Y."/>
            <person name="Wang J."/>
            <person name="Ma R."/>
            <person name="Yu S."/>
        </authorList>
    </citation>
    <scope>NUCLEOTIDE SEQUENCE</scope>
    <source>
        <strain evidence="5">LA-IB0</strain>
        <tissue evidence="5">Leaf</tissue>
    </source>
</reference>
<evidence type="ECO:0000259" key="3">
    <source>
        <dbReference type="Pfam" id="PF01648"/>
    </source>
</evidence>
<sequence length="309" mass="35558">MELENGVQRWVVNISEWNPSFHHFSLAMSVLPHHEHTSITRYVKLDDRKRAVVSRLLQYGVVHQVLGIPFDEIIIRRTPEGKPFLVYDSMKLGLPNFNFNVSHHGDYVAIASEPICLVGLDIVSQSIPTNETADEFIQNFSSYFSSLEWHHIMNAGSSREMTNFFYRYWCLKEAFVKAMGTGVGYKLDDVEFYHTSWDNIFVKVSGNVLNDWKFYLSELGQNHSVCIARGNPKTAITSYMRTLKQTEFSDEEYKIGLHLPNASFKFQTVEDLIQLCHRAGRTSSVDTLIKPRDVFNDEIEKANSCVEKT</sequence>
<organism evidence="5 6">
    <name type="scientific">Buddleja alternifolia</name>
    <dbReference type="NCBI Taxonomy" id="168488"/>
    <lineage>
        <taxon>Eukaryota</taxon>
        <taxon>Viridiplantae</taxon>
        <taxon>Streptophyta</taxon>
        <taxon>Embryophyta</taxon>
        <taxon>Tracheophyta</taxon>
        <taxon>Spermatophyta</taxon>
        <taxon>Magnoliopsida</taxon>
        <taxon>eudicotyledons</taxon>
        <taxon>Gunneridae</taxon>
        <taxon>Pentapetalae</taxon>
        <taxon>asterids</taxon>
        <taxon>lamiids</taxon>
        <taxon>Lamiales</taxon>
        <taxon>Scrophulariaceae</taxon>
        <taxon>Buddlejeae</taxon>
        <taxon>Buddleja</taxon>
    </lineage>
</organism>
<name>A0AAV6YF01_9LAMI</name>
<accession>A0AAV6YF01</accession>
<dbReference type="FunFam" id="3.90.470.20:FF:000003">
    <property type="entry name" value="L-aminoadipate-semialdehyde dehydrogenase-phosphopantetheinyl transferase"/>
    <property type="match status" value="1"/>
</dbReference>
<dbReference type="GO" id="GO:0005829">
    <property type="term" value="C:cytosol"/>
    <property type="evidence" value="ECO:0007669"/>
    <property type="project" value="TreeGrafter"/>
</dbReference>
<keyword evidence="6" id="KW-1185">Reference proteome</keyword>
<comment type="caution">
    <text evidence="5">The sequence shown here is derived from an EMBL/GenBank/DDBJ whole genome shotgun (WGS) entry which is preliminary data.</text>
</comment>
<dbReference type="InterPro" id="IPR050559">
    <property type="entry name" value="P-Pant_transferase_sf"/>
</dbReference>
<dbReference type="EC" id="2.7.8.7" evidence="1"/>
<dbReference type="PANTHER" id="PTHR12215:SF10">
    <property type="entry name" value="L-AMINOADIPATE-SEMIALDEHYDE DEHYDROGENASE-PHOSPHOPANTETHEINYL TRANSFERASE"/>
    <property type="match status" value="1"/>
</dbReference>
<feature type="domain" description="4'-phosphopantetheinyl transferase N-terminal" evidence="4">
    <location>
        <begin position="16"/>
        <end position="114"/>
    </location>
</feature>
<evidence type="ECO:0000259" key="4">
    <source>
        <dbReference type="Pfam" id="PF22624"/>
    </source>
</evidence>
<dbReference type="AlphaFoldDB" id="A0AAV6YF01"/>
<gene>
    <name evidence="5" type="ORF">BUALT_Bualt01G0119200</name>
</gene>
<dbReference type="Proteomes" id="UP000826271">
    <property type="component" value="Unassembled WGS sequence"/>
</dbReference>
<proteinExistence type="predicted"/>
<dbReference type="SUPFAM" id="SSF56214">
    <property type="entry name" value="4'-phosphopantetheinyl transferase"/>
    <property type="match status" value="2"/>
</dbReference>
<feature type="domain" description="4'-phosphopantetheinyl transferase" evidence="3">
    <location>
        <begin position="118"/>
        <end position="227"/>
    </location>
</feature>
<dbReference type="GO" id="GO:0000287">
    <property type="term" value="F:magnesium ion binding"/>
    <property type="evidence" value="ECO:0007669"/>
    <property type="project" value="InterPro"/>
</dbReference>
<dbReference type="PANTHER" id="PTHR12215">
    <property type="entry name" value="PHOSPHOPANTETHEINE TRANSFERASE"/>
    <property type="match status" value="1"/>
</dbReference>
<protein>
    <recommendedName>
        <fullName evidence="1">holo-[acyl-carrier-protein] synthase</fullName>
        <ecNumber evidence="1">2.7.8.7</ecNumber>
    </recommendedName>
</protein>
<dbReference type="Gene3D" id="3.90.470.20">
    <property type="entry name" value="4'-phosphopantetheinyl transferase domain"/>
    <property type="match status" value="2"/>
</dbReference>
<evidence type="ECO:0000256" key="1">
    <source>
        <dbReference type="ARBA" id="ARBA00013172"/>
    </source>
</evidence>
<evidence type="ECO:0000313" key="6">
    <source>
        <dbReference type="Proteomes" id="UP000826271"/>
    </source>
</evidence>
<dbReference type="InterPro" id="IPR037143">
    <property type="entry name" value="4-PPantetheinyl_Trfase_dom_sf"/>
</dbReference>
<keyword evidence="2" id="KW-0808">Transferase</keyword>
<dbReference type="Pfam" id="PF22624">
    <property type="entry name" value="AASDHPPT_N"/>
    <property type="match status" value="1"/>
</dbReference>
<evidence type="ECO:0000313" key="5">
    <source>
        <dbReference type="EMBL" id="KAG8390782.1"/>
    </source>
</evidence>
<dbReference type="GO" id="GO:0008897">
    <property type="term" value="F:holo-[acyl-carrier-protein] synthase activity"/>
    <property type="evidence" value="ECO:0007669"/>
    <property type="project" value="UniProtKB-EC"/>
</dbReference>
<dbReference type="Pfam" id="PF01648">
    <property type="entry name" value="ACPS"/>
    <property type="match status" value="1"/>
</dbReference>
<dbReference type="InterPro" id="IPR055066">
    <property type="entry name" value="AASDHPPT_N"/>
</dbReference>
<evidence type="ECO:0000256" key="2">
    <source>
        <dbReference type="ARBA" id="ARBA00022679"/>
    </source>
</evidence>
<dbReference type="InterPro" id="IPR008278">
    <property type="entry name" value="4-PPantetheinyl_Trfase_dom"/>
</dbReference>
<dbReference type="FunFam" id="3.90.470.20:FF:000013">
    <property type="entry name" value="L-aminoadipate-semialdehyde dehydrogenase-phosphopantetheinyl transferase"/>
    <property type="match status" value="1"/>
</dbReference>
<dbReference type="EMBL" id="WHWC01000001">
    <property type="protein sequence ID" value="KAG8390782.1"/>
    <property type="molecule type" value="Genomic_DNA"/>
</dbReference>
<dbReference type="GO" id="GO:0019878">
    <property type="term" value="P:lysine biosynthetic process via aminoadipic acid"/>
    <property type="evidence" value="ECO:0007669"/>
    <property type="project" value="TreeGrafter"/>
</dbReference>